<proteinExistence type="predicted"/>
<gene>
    <name evidence="1" type="ORF">R1flu_026433</name>
</gene>
<name>A0ABD1XFZ2_9MARC</name>
<keyword evidence="2" id="KW-1185">Reference proteome</keyword>
<evidence type="ECO:0000313" key="2">
    <source>
        <dbReference type="Proteomes" id="UP001605036"/>
    </source>
</evidence>
<protein>
    <submittedName>
        <fullName evidence="1">Uncharacterized protein</fullName>
    </submittedName>
</protein>
<organism evidence="1 2">
    <name type="scientific">Riccia fluitans</name>
    <dbReference type="NCBI Taxonomy" id="41844"/>
    <lineage>
        <taxon>Eukaryota</taxon>
        <taxon>Viridiplantae</taxon>
        <taxon>Streptophyta</taxon>
        <taxon>Embryophyta</taxon>
        <taxon>Marchantiophyta</taxon>
        <taxon>Marchantiopsida</taxon>
        <taxon>Marchantiidae</taxon>
        <taxon>Marchantiales</taxon>
        <taxon>Ricciaceae</taxon>
        <taxon>Riccia</taxon>
    </lineage>
</organism>
<accession>A0ABD1XFZ2</accession>
<reference evidence="1 2" key="1">
    <citation type="submission" date="2024-09" db="EMBL/GenBank/DDBJ databases">
        <title>Chromosome-scale assembly of Riccia fluitans.</title>
        <authorList>
            <person name="Paukszto L."/>
            <person name="Sawicki J."/>
            <person name="Karawczyk K."/>
            <person name="Piernik-Szablinska J."/>
            <person name="Szczecinska M."/>
            <person name="Mazdziarz M."/>
        </authorList>
    </citation>
    <scope>NUCLEOTIDE SEQUENCE [LARGE SCALE GENOMIC DNA]</scope>
    <source>
        <strain evidence="1">Rf_01</strain>
        <tissue evidence="1">Aerial parts of the thallus</tissue>
    </source>
</reference>
<comment type="caution">
    <text evidence="1">The sequence shown here is derived from an EMBL/GenBank/DDBJ whole genome shotgun (WGS) entry which is preliminary data.</text>
</comment>
<evidence type="ECO:0000313" key="1">
    <source>
        <dbReference type="EMBL" id="KAL2607860.1"/>
    </source>
</evidence>
<dbReference type="AlphaFoldDB" id="A0ABD1XFZ2"/>
<dbReference type="EMBL" id="JBHFFA010000008">
    <property type="protein sequence ID" value="KAL2607860.1"/>
    <property type="molecule type" value="Genomic_DNA"/>
</dbReference>
<sequence>MATVWATGVMVPVISGRGLGVRAASGKKQSVKGGKQQLCPSSPAKEGRLLRFQLNPLLLTIGPILRFCGPSGCSNLLDRHGTNYKNGERGMG</sequence>
<dbReference type="Proteomes" id="UP001605036">
    <property type="component" value="Unassembled WGS sequence"/>
</dbReference>